<dbReference type="EMBL" id="LRBS01000033">
    <property type="protein sequence ID" value="OII77576.1"/>
    <property type="molecule type" value="Genomic_DNA"/>
</dbReference>
<dbReference type="Proteomes" id="UP000186804">
    <property type="component" value="Unassembled WGS sequence"/>
</dbReference>
<dbReference type="AlphaFoldDB" id="A0A1J4MTR7"/>
<dbReference type="InterPro" id="IPR029058">
    <property type="entry name" value="AB_hydrolase_fold"/>
</dbReference>
<evidence type="ECO:0000313" key="3">
    <source>
        <dbReference type="Proteomes" id="UP000186804"/>
    </source>
</evidence>
<dbReference type="GeneID" id="92365768"/>
<evidence type="ECO:0008006" key="4">
    <source>
        <dbReference type="Google" id="ProtNLM"/>
    </source>
</evidence>
<keyword evidence="1" id="KW-0732">Signal</keyword>
<proteinExistence type="predicted"/>
<accession>A0A1J4MTR7</accession>
<dbReference type="Gene3D" id="3.40.50.1820">
    <property type="entry name" value="alpha/beta hydrolase"/>
    <property type="match status" value="1"/>
</dbReference>
<reference evidence="2 3" key="1">
    <citation type="submission" date="2016-10" db="EMBL/GenBank/DDBJ databases">
        <title>Reductive evolution of mitochondrial metabolism and differential evolution of invasion-related proteins in Cryptosporidium.</title>
        <authorList>
            <person name="Liu S."/>
            <person name="Roellig D.M."/>
            <person name="Guo Y."/>
            <person name="Li N."/>
            <person name="Frace M.A."/>
            <person name="Tang K."/>
            <person name="Zhang L."/>
            <person name="Feng Y."/>
            <person name="Xiao L."/>
        </authorList>
    </citation>
    <scope>NUCLEOTIDE SEQUENCE [LARGE SCALE GENOMIC DNA]</scope>
    <source>
        <strain evidence="2">30847</strain>
    </source>
</reference>
<organism evidence="2 3">
    <name type="scientific">Cryptosporidium andersoni</name>
    <dbReference type="NCBI Taxonomy" id="117008"/>
    <lineage>
        <taxon>Eukaryota</taxon>
        <taxon>Sar</taxon>
        <taxon>Alveolata</taxon>
        <taxon>Apicomplexa</taxon>
        <taxon>Conoidasida</taxon>
        <taxon>Coccidia</taxon>
        <taxon>Eucoccidiorida</taxon>
        <taxon>Eimeriorina</taxon>
        <taxon>Cryptosporidiidae</taxon>
        <taxon>Cryptosporidium</taxon>
    </lineage>
</organism>
<dbReference type="RefSeq" id="XP_067069422.1">
    <property type="nucleotide sequence ID" value="XM_067211818.1"/>
</dbReference>
<feature type="chain" id="PRO_5013131344" description="Phospholipase carboxylesterase family protein" evidence="1">
    <location>
        <begin position="19"/>
        <end position="336"/>
    </location>
</feature>
<evidence type="ECO:0000313" key="2">
    <source>
        <dbReference type="EMBL" id="OII77576.1"/>
    </source>
</evidence>
<keyword evidence="3" id="KW-1185">Reference proteome</keyword>
<dbReference type="SUPFAM" id="SSF53474">
    <property type="entry name" value="alpha/beta-Hydrolases"/>
    <property type="match status" value="1"/>
</dbReference>
<feature type="signal peptide" evidence="1">
    <location>
        <begin position="1"/>
        <end position="18"/>
    </location>
</feature>
<gene>
    <name evidence="2" type="ORF">cand_015830</name>
</gene>
<protein>
    <recommendedName>
        <fullName evidence="4">Phospholipase carboxylesterase family protein</fullName>
    </recommendedName>
</protein>
<evidence type="ECO:0000256" key="1">
    <source>
        <dbReference type="SAM" id="SignalP"/>
    </source>
</evidence>
<comment type="caution">
    <text evidence="2">The sequence shown here is derived from an EMBL/GenBank/DDBJ whole genome shotgun (WGS) entry which is preliminary data.</text>
</comment>
<dbReference type="OrthoDB" id="339047at2759"/>
<sequence length="336" mass="39396">MKLLIFILLVFGIDMWQTIINVSLQSSFVTYITSQQLVRNIPNQSVYYKYHIPTDYNYLMKSKRFEPMILTSCIHYKLASCTPKYTLIIFMGAVDRYYCQIFSQGLFVKYLNHISSYYGTEVAENTQIIVPDWYGAYTSNMSNSEEVLRLGALWFLQPTKDYLFTPVLSSVAYINRLYRIGEIPSLDNTGIYGICIGGTIALITSLSLKYPVKAVAINNSPFMKYNYIRKNFLQKSVIHQTKVLIIHGYKNVIFNIMHSYRLSKFLTKHGIQNYRVLNKFGHIDNLRYYCFIAFRFLVSVILNKDYKYDLAVTPKYEYTHYLNYTKWVNILEVMQA</sequence>
<name>A0A1J4MTR7_9CRYT</name>
<dbReference type="VEuPathDB" id="CryptoDB:cand_015830"/>